<feature type="non-terminal residue" evidence="1">
    <location>
        <position position="224"/>
    </location>
</feature>
<reference evidence="1" key="1">
    <citation type="submission" date="2021-06" db="EMBL/GenBank/DDBJ databases">
        <authorList>
            <person name="Kallberg Y."/>
            <person name="Tangrot J."/>
            <person name="Rosling A."/>
        </authorList>
    </citation>
    <scope>NUCLEOTIDE SEQUENCE</scope>
    <source>
        <strain evidence="1">AU212A</strain>
    </source>
</reference>
<organism evidence="1 2">
    <name type="scientific">Scutellospora calospora</name>
    <dbReference type="NCBI Taxonomy" id="85575"/>
    <lineage>
        <taxon>Eukaryota</taxon>
        <taxon>Fungi</taxon>
        <taxon>Fungi incertae sedis</taxon>
        <taxon>Mucoromycota</taxon>
        <taxon>Glomeromycotina</taxon>
        <taxon>Glomeromycetes</taxon>
        <taxon>Diversisporales</taxon>
        <taxon>Gigasporaceae</taxon>
        <taxon>Scutellospora</taxon>
    </lineage>
</organism>
<evidence type="ECO:0000313" key="2">
    <source>
        <dbReference type="Proteomes" id="UP000789860"/>
    </source>
</evidence>
<dbReference type="EMBL" id="CAJVPM010035342">
    <property type="protein sequence ID" value="CAG8689827.1"/>
    <property type="molecule type" value="Genomic_DNA"/>
</dbReference>
<gene>
    <name evidence="1" type="ORF">SCALOS_LOCUS10084</name>
</gene>
<name>A0ACA9P3K6_9GLOM</name>
<evidence type="ECO:0000313" key="1">
    <source>
        <dbReference type="EMBL" id="CAG8689827.1"/>
    </source>
</evidence>
<sequence length="224" mass="25291">VLPKPRRQLLNSEQQNQFERKFDELTVTKQKEQPPSYGKRVGWKPRNIDDFGDGGAFPEIHTAQYPLEMGRSKTGTSGGALSLQVDAEGNIRYDAIARQGHIESRIVHSQFKDLVPVNQRSDVEQITLDRPSEDEVKETTEKTREALEKIVQGKKKAAQPKNVKSDKPLEPTYIRYTPGQQGEAYNSGATQRIIRMVEMPVDPMEPPKFKHKKIPRGPPSPPAP</sequence>
<keyword evidence="2" id="KW-1185">Reference proteome</keyword>
<proteinExistence type="predicted"/>
<protein>
    <submittedName>
        <fullName evidence="1">11089_t:CDS:1</fullName>
    </submittedName>
</protein>
<comment type="caution">
    <text evidence="1">The sequence shown here is derived from an EMBL/GenBank/DDBJ whole genome shotgun (WGS) entry which is preliminary data.</text>
</comment>
<feature type="non-terminal residue" evidence="1">
    <location>
        <position position="1"/>
    </location>
</feature>
<dbReference type="Proteomes" id="UP000789860">
    <property type="component" value="Unassembled WGS sequence"/>
</dbReference>
<accession>A0ACA9P3K6</accession>